<comment type="caution">
    <text evidence="2">The sequence shown here is derived from an EMBL/GenBank/DDBJ whole genome shotgun (WGS) entry which is preliminary data.</text>
</comment>
<sequence length="227" mass="25713">MGTRSHKIAAGRVLCLWDTGGSGSRVAQVICWERSLDFDYDISASLLDSGQHNVDLAPSNPMLLVSVVGGRFHAFGIKSYNHGVVCWGYGVERSTPPPNHVRLYEISIAVCHCCRGCLCYFLGECCIFELNYTCSLQVKEREELLRPRKAAKFVLSRKRVGKFGLTWMCLKLGELKCSPMRNLREQLVDSRKNHRWERVVVRVFKGALKDGTVVVVKRFIMSLVLWT</sequence>
<evidence type="ECO:0000256" key="1">
    <source>
        <dbReference type="ARBA" id="ARBA00012513"/>
    </source>
</evidence>
<evidence type="ECO:0000313" key="2">
    <source>
        <dbReference type="EMBL" id="KAL2488334.1"/>
    </source>
</evidence>
<dbReference type="GO" id="GO:0004674">
    <property type="term" value="F:protein serine/threonine kinase activity"/>
    <property type="evidence" value="ECO:0007669"/>
    <property type="project" value="UniProtKB-KW"/>
</dbReference>
<dbReference type="EC" id="2.7.11.1" evidence="1"/>
<dbReference type="Proteomes" id="UP001604277">
    <property type="component" value="Unassembled WGS sequence"/>
</dbReference>
<proteinExistence type="predicted"/>
<dbReference type="AlphaFoldDB" id="A0ABD1RMK8"/>
<dbReference type="PANTHER" id="PTHR47460">
    <property type="entry name" value="SERINE/THREONINE-PROTEIN KINASE-LIKE PROTEIN ACR4"/>
    <property type="match status" value="1"/>
</dbReference>
<name>A0ABD1RMK8_9LAMI</name>
<accession>A0ABD1RMK8</accession>
<dbReference type="PANTHER" id="PTHR47460:SF1">
    <property type="entry name" value="SERINE_THREONINE-PROTEIN KINASE-LIKE PROTEIN ACR4"/>
    <property type="match status" value="1"/>
</dbReference>
<evidence type="ECO:0000313" key="3">
    <source>
        <dbReference type="Proteomes" id="UP001604277"/>
    </source>
</evidence>
<organism evidence="2 3">
    <name type="scientific">Forsythia ovata</name>
    <dbReference type="NCBI Taxonomy" id="205694"/>
    <lineage>
        <taxon>Eukaryota</taxon>
        <taxon>Viridiplantae</taxon>
        <taxon>Streptophyta</taxon>
        <taxon>Embryophyta</taxon>
        <taxon>Tracheophyta</taxon>
        <taxon>Spermatophyta</taxon>
        <taxon>Magnoliopsida</taxon>
        <taxon>eudicotyledons</taxon>
        <taxon>Gunneridae</taxon>
        <taxon>Pentapetalae</taxon>
        <taxon>asterids</taxon>
        <taxon>lamiids</taxon>
        <taxon>Lamiales</taxon>
        <taxon>Oleaceae</taxon>
        <taxon>Forsythieae</taxon>
        <taxon>Forsythia</taxon>
    </lineage>
</organism>
<protein>
    <recommendedName>
        <fullName evidence="1">non-specific serine/threonine protein kinase</fullName>
        <ecNumber evidence="1">2.7.11.1</ecNumber>
    </recommendedName>
</protein>
<dbReference type="EMBL" id="JBFOLJ010000012">
    <property type="protein sequence ID" value="KAL2488334.1"/>
    <property type="molecule type" value="Genomic_DNA"/>
</dbReference>
<gene>
    <name evidence="2" type="ORF">Fot_41626</name>
</gene>
<reference evidence="3" key="1">
    <citation type="submission" date="2024-07" db="EMBL/GenBank/DDBJ databases">
        <title>Two chromosome-level genome assemblies of Korean endemic species Abeliophyllum distichum and Forsythia ovata (Oleaceae).</title>
        <authorList>
            <person name="Jang H."/>
        </authorList>
    </citation>
    <scope>NUCLEOTIDE SEQUENCE [LARGE SCALE GENOMIC DNA]</scope>
</reference>
<keyword evidence="3" id="KW-1185">Reference proteome</keyword>